<sequence length="132" mass="15159">MASSLRRDGTSVTRALTLDDWKKHVANYIRRKKCEPGGSYENTKASEKSRVRSEKVEKRKRLCYEVCEEIPVKRERCAGWAACSTNKPALSLGVINQVSNHTKLMLAAKPWAELLLTQSKRRPWWNLQVVTE</sequence>
<gene>
    <name evidence="1" type="ORF">QAD02_010804</name>
</gene>
<keyword evidence="2" id="KW-1185">Reference proteome</keyword>
<evidence type="ECO:0000313" key="2">
    <source>
        <dbReference type="Proteomes" id="UP001239111"/>
    </source>
</evidence>
<protein>
    <submittedName>
        <fullName evidence="1">Uncharacterized protein</fullName>
    </submittedName>
</protein>
<dbReference type="EMBL" id="CM056742">
    <property type="protein sequence ID" value="KAJ8675018.1"/>
    <property type="molecule type" value="Genomic_DNA"/>
</dbReference>
<name>A0ACC2NVY4_9HYME</name>
<evidence type="ECO:0000313" key="1">
    <source>
        <dbReference type="EMBL" id="KAJ8675018.1"/>
    </source>
</evidence>
<organism evidence="1 2">
    <name type="scientific">Eretmocerus hayati</name>
    <dbReference type="NCBI Taxonomy" id="131215"/>
    <lineage>
        <taxon>Eukaryota</taxon>
        <taxon>Metazoa</taxon>
        <taxon>Ecdysozoa</taxon>
        <taxon>Arthropoda</taxon>
        <taxon>Hexapoda</taxon>
        <taxon>Insecta</taxon>
        <taxon>Pterygota</taxon>
        <taxon>Neoptera</taxon>
        <taxon>Endopterygota</taxon>
        <taxon>Hymenoptera</taxon>
        <taxon>Apocrita</taxon>
        <taxon>Proctotrupomorpha</taxon>
        <taxon>Chalcidoidea</taxon>
        <taxon>Aphelinidae</taxon>
        <taxon>Aphelininae</taxon>
        <taxon>Eretmocerus</taxon>
    </lineage>
</organism>
<reference evidence="1" key="1">
    <citation type="submission" date="2023-04" db="EMBL/GenBank/DDBJ databases">
        <title>A chromosome-level genome assembly of the parasitoid wasp Eretmocerus hayati.</title>
        <authorList>
            <person name="Zhong Y."/>
            <person name="Liu S."/>
            <person name="Liu Y."/>
        </authorList>
    </citation>
    <scope>NUCLEOTIDE SEQUENCE</scope>
    <source>
        <strain evidence="1">ZJU_SS_LIU_2023</strain>
    </source>
</reference>
<proteinExistence type="predicted"/>
<accession>A0ACC2NVY4</accession>
<dbReference type="Proteomes" id="UP001239111">
    <property type="component" value="Chromosome 2"/>
</dbReference>
<comment type="caution">
    <text evidence="1">The sequence shown here is derived from an EMBL/GenBank/DDBJ whole genome shotgun (WGS) entry which is preliminary data.</text>
</comment>